<evidence type="ECO:0000313" key="2">
    <source>
        <dbReference type="Proteomes" id="UP001597168"/>
    </source>
</evidence>
<comment type="caution">
    <text evidence="1">The sequence shown here is derived from an EMBL/GenBank/DDBJ whole genome shotgun (WGS) entry which is preliminary data.</text>
</comment>
<evidence type="ECO:0000313" key="1">
    <source>
        <dbReference type="EMBL" id="MFD1148078.1"/>
    </source>
</evidence>
<accession>A0ABW3QTE4</accession>
<gene>
    <name evidence="1" type="ORF">ACFQ3T_13170</name>
</gene>
<protein>
    <submittedName>
        <fullName evidence="1">Transcriptional regulator</fullName>
    </submittedName>
</protein>
<organism evidence="1 2">
    <name type="scientific">Saccharothrix hoggarensis</name>
    <dbReference type="NCBI Taxonomy" id="913853"/>
    <lineage>
        <taxon>Bacteria</taxon>
        <taxon>Bacillati</taxon>
        <taxon>Actinomycetota</taxon>
        <taxon>Actinomycetes</taxon>
        <taxon>Pseudonocardiales</taxon>
        <taxon>Pseudonocardiaceae</taxon>
        <taxon>Saccharothrix</taxon>
    </lineage>
</organism>
<reference evidence="2" key="1">
    <citation type="journal article" date="2019" name="Int. J. Syst. Evol. Microbiol.">
        <title>The Global Catalogue of Microorganisms (GCM) 10K type strain sequencing project: providing services to taxonomists for standard genome sequencing and annotation.</title>
        <authorList>
            <consortium name="The Broad Institute Genomics Platform"/>
            <consortium name="The Broad Institute Genome Sequencing Center for Infectious Disease"/>
            <person name="Wu L."/>
            <person name="Ma J."/>
        </authorList>
    </citation>
    <scope>NUCLEOTIDE SEQUENCE [LARGE SCALE GENOMIC DNA]</scope>
    <source>
        <strain evidence="2">CCUG 60214</strain>
    </source>
</reference>
<name>A0ABW3QTE4_9PSEU</name>
<keyword evidence="2" id="KW-1185">Reference proteome</keyword>
<dbReference type="RefSeq" id="WP_380723519.1">
    <property type="nucleotide sequence ID" value="NZ_JBHTLK010000054.1"/>
</dbReference>
<dbReference type="EMBL" id="JBHTLK010000054">
    <property type="protein sequence ID" value="MFD1148078.1"/>
    <property type="molecule type" value="Genomic_DNA"/>
</dbReference>
<dbReference type="Proteomes" id="UP001597168">
    <property type="component" value="Unassembled WGS sequence"/>
</dbReference>
<proteinExistence type="predicted"/>
<sequence length="71" mass="7714">MRLRVDRFDLATRVAGLESDYEIADALGVHRSTVGKVLADELRPGPVFIAGALSAFKTMSFADLFEVVEDG</sequence>